<evidence type="ECO:0000256" key="3">
    <source>
        <dbReference type="ARBA" id="ARBA00023274"/>
    </source>
</evidence>
<keyword evidence="2 5" id="KW-0689">Ribosomal protein</keyword>
<dbReference type="PANTHER" id="PTHR14503:SF4">
    <property type="entry name" value="LARGE RIBOSOMAL SUBUNIT PROTEIN BL34M"/>
    <property type="match status" value="1"/>
</dbReference>
<reference evidence="6 7" key="1">
    <citation type="submission" date="2019-10" db="EMBL/GenBank/DDBJ databases">
        <title>Extracellular Electron Transfer in a Candidatus Methanoperedens spp. Enrichment Culture.</title>
        <authorList>
            <person name="Berger S."/>
            <person name="Rangel Shaw D."/>
            <person name="Berben T."/>
            <person name="In 'T Zandt M."/>
            <person name="Frank J."/>
            <person name="Reimann J."/>
            <person name="Jetten M.S.M."/>
            <person name="Welte C.U."/>
        </authorList>
    </citation>
    <scope>NUCLEOTIDE SEQUENCE [LARGE SCALE GENOMIC DNA]</scope>
    <source>
        <strain evidence="6">SB12</strain>
    </source>
</reference>
<comment type="similarity">
    <text evidence="1 5">Belongs to the bacterial ribosomal protein bL34 family.</text>
</comment>
<evidence type="ECO:0000313" key="7">
    <source>
        <dbReference type="Proteomes" id="UP000460298"/>
    </source>
</evidence>
<dbReference type="PANTHER" id="PTHR14503">
    <property type="entry name" value="MITOCHONDRIAL RIBOSOMAL PROTEIN 34 FAMILY MEMBER"/>
    <property type="match status" value="1"/>
</dbReference>
<dbReference type="InterPro" id="IPR020939">
    <property type="entry name" value="Ribosomal_bL34_CS"/>
</dbReference>
<dbReference type="GO" id="GO:0003735">
    <property type="term" value="F:structural constituent of ribosome"/>
    <property type="evidence" value="ECO:0007669"/>
    <property type="project" value="InterPro"/>
</dbReference>
<dbReference type="AlphaFoldDB" id="A0A833H4T8"/>
<dbReference type="FunFam" id="1.10.287.3980:FF:000001">
    <property type="entry name" value="Mitochondrial ribosomal protein L34"/>
    <property type="match status" value="1"/>
</dbReference>
<dbReference type="GO" id="GO:0005840">
    <property type="term" value="C:ribosome"/>
    <property type="evidence" value="ECO:0007669"/>
    <property type="project" value="UniProtKB-KW"/>
</dbReference>
<dbReference type="HAMAP" id="MF_00391">
    <property type="entry name" value="Ribosomal_bL34"/>
    <property type="match status" value="1"/>
</dbReference>
<evidence type="ECO:0000256" key="4">
    <source>
        <dbReference type="ARBA" id="ARBA00035177"/>
    </source>
</evidence>
<dbReference type="GO" id="GO:1990904">
    <property type="term" value="C:ribonucleoprotein complex"/>
    <property type="evidence" value="ECO:0007669"/>
    <property type="project" value="UniProtKB-KW"/>
</dbReference>
<sequence>MKRTFQPGNISRLRTHGFRSRMATSGGRKVLANRRKKGRMRLTVSSSTHRK</sequence>
<dbReference type="Proteomes" id="UP000460298">
    <property type="component" value="Unassembled WGS sequence"/>
</dbReference>
<evidence type="ECO:0000256" key="5">
    <source>
        <dbReference type="HAMAP-Rule" id="MF_00391"/>
    </source>
</evidence>
<protein>
    <recommendedName>
        <fullName evidence="4 5">Large ribosomal subunit protein bL34</fullName>
    </recommendedName>
</protein>
<dbReference type="EMBL" id="WBUI01000001">
    <property type="protein sequence ID" value="KAB2935356.1"/>
    <property type="molecule type" value="Genomic_DNA"/>
</dbReference>
<evidence type="ECO:0000256" key="2">
    <source>
        <dbReference type="ARBA" id="ARBA00022980"/>
    </source>
</evidence>
<name>A0A833H4T8_9LEPT</name>
<evidence type="ECO:0000313" key="6">
    <source>
        <dbReference type="EMBL" id="KAB2935356.1"/>
    </source>
</evidence>
<dbReference type="Gene3D" id="1.10.287.3980">
    <property type="match status" value="1"/>
</dbReference>
<proteinExistence type="inferred from homology"/>
<keyword evidence="3 5" id="KW-0687">Ribonucleoprotein</keyword>
<gene>
    <name evidence="5" type="primary">rpmH</name>
    <name evidence="6" type="ORF">F9K24_01105</name>
</gene>
<dbReference type="Pfam" id="PF00468">
    <property type="entry name" value="Ribosomal_L34"/>
    <property type="match status" value="1"/>
</dbReference>
<comment type="caution">
    <text evidence="6">The sequence shown here is derived from an EMBL/GenBank/DDBJ whole genome shotgun (WGS) entry which is preliminary data.</text>
</comment>
<evidence type="ECO:0000256" key="1">
    <source>
        <dbReference type="ARBA" id="ARBA00010111"/>
    </source>
</evidence>
<dbReference type="NCBIfam" id="TIGR01030">
    <property type="entry name" value="rpmH_bact"/>
    <property type="match status" value="1"/>
</dbReference>
<dbReference type="GO" id="GO:0006412">
    <property type="term" value="P:translation"/>
    <property type="evidence" value="ECO:0007669"/>
    <property type="project" value="UniProtKB-UniRule"/>
</dbReference>
<dbReference type="PROSITE" id="PS00784">
    <property type="entry name" value="RIBOSOMAL_L34"/>
    <property type="match status" value="1"/>
</dbReference>
<accession>A0A833H4T8</accession>
<dbReference type="InterPro" id="IPR000271">
    <property type="entry name" value="Ribosomal_bL34"/>
</dbReference>
<organism evidence="6 7">
    <name type="scientific">Leptonema illini</name>
    <dbReference type="NCBI Taxonomy" id="183"/>
    <lineage>
        <taxon>Bacteria</taxon>
        <taxon>Pseudomonadati</taxon>
        <taxon>Spirochaetota</taxon>
        <taxon>Spirochaetia</taxon>
        <taxon>Leptospirales</taxon>
        <taxon>Leptospiraceae</taxon>
        <taxon>Leptonema</taxon>
    </lineage>
</organism>